<evidence type="ECO:0000256" key="1">
    <source>
        <dbReference type="SAM" id="MobiDB-lite"/>
    </source>
</evidence>
<dbReference type="PIRSF" id="PIRSF018266">
    <property type="entry name" value="FecR"/>
    <property type="match status" value="1"/>
</dbReference>
<sequence>MPEPLTPTDDRAAPAASGARSRADETAVEQAAATWALRRRAGLDANGRAQLQAWLAADPRHADALEALSATLERVRALPAEDAQRWRPQPARPASAARRVGWRPWLPQATAAVLAVAVVGTAGLGWWRQPTFEQTYATTRGQQIRATLPDASADGSTVQLDTATRLHVRLFRDRREVELRDGQAMFAVHPDSTRPFHVLAGGLRITVVGTRFSVRHTATGVGAGHTTVAVEEGHVRVAPVARGAPAAGASVASAASVAAMVPVDLRAGQTVSATGQGQLGAVATLAPSTVAPWRAGRLSFHQVPLAQALAEFERYGSTHLVVRDPAVAALEVSGSYGVLQSQRFAEFLPQLLPVRLQRQGATTEIVAR</sequence>
<keyword evidence="4" id="KW-0812">Transmembrane</keyword>
<dbReference type="InterPro" id="IPR006860">
    <property type="entry name" value="FecR"/>
</dbReference>
<organism evidence="4 5">
    <name type="scientific">Paracidovorax wautersii</name>
    <dbReference type="NCBI Taxonomy" id="1177982"/>
    <lineage>
        <taxon>Bacteria</taxon>
        <taxon>Pseudomonadati</taxon>
        <taxon>Pseudomonadota</taxon>
        <taxon>Betaproteobacteria</taxon>
        <taxon>Burkholderiales</taxon>
        <taxon>Comamonadaceae</taxon>
        <taxon>Paracidovorax</taxon>
    </lineage>
</organism>
<name>A0ABU1I8D8_9BURK</name>
<feature type="region of interest" description="Disordered" evidence="1">
    <location>
        <begin position="1"/>
        <end position="27"/>
    </location>
</feature>
<dbReference type="RefSeq" id="WP_309827017.1">
    <property type="nucleotide sequence ID" value="NZ_JAVIZX010000001.1"/>
</dbReference>
<dbReference type="InterPro" id="IPR012373">
    <property type="entry name" value="Ferrdict_sens_TM"/>
</dbReference>
<reference evidence="4 5" key="1">
    <citation type="submission" date="2023-08" db="EMBL/GenBank/DDBJ databases">
        <title>Functional and genomic diversity of the sorghum phyllosphere microbiome.</title>
        <authorList>
            <person name="Shade A."/>
        </authorList>
    </citation>
    <scope>NUCLEOTIDE SEQUENCE [LARGE SCALE GENOMIC DNA]</scope>
    <source>
        <strain evidence="4 5">SORGH_AS_0335</strain>
    </source>
</reference>
<evidence type="ECO:0000259" key="3">
    <source>
        <dbReference type="Pfam" id="PF16220"/>
    </source>
</evidence>
<dbReference type="EMBL" id="JAVIZX010000001">
    <property type="protein sequence ID" value="MDR6213487.1"/>
    <property type="molecule type" value="Genomic_DNA"/>
</dbReference>
<accession>A0ABU1I8D8</accession>
<dbReference type="Pfam" id="PF16220">
    <property type="entry name" value="DUF4880"/>
    <property type="match status" value="1"/>
</dbReference>
<dbReference type="Pfam" id="PF04773">
    <property type="entry name" value="FecR"/>
    <property type="match status" value="1"/>
</dbReference>
<dbReference type="Proteomes" id="UP001267710">
    <property type="component" value="Unassembled WGS sequence"/>
</dbReference>
<dbReference type="PANTHER" id="PTHR30273:SF2">
    <property type="entry name" value="PROTEIN FECR"/>
    <property type="match status" value="1"/>
</dbReference>
<keyword evidence="4" id="KW-0472">Membrane</keyword>
<proteinExistence type="predicted"/>
<comment type="caution">
    <text evidence="4">The sequence shown here is derived from an EMBL/GenBank/DDBJ whole genome shotgun (WGS) entry which is preliminary data.</text>
</comment>
<protein>
    <submittedName>
        <fullName evidence="4">Transmembrane sensor</fullName>
    </submittedName>
</protein>
<feature type="domain" description="FecR protein" evidence="2">
    <location>
        <begin position="135"/>
        <end position="236"/>
    </location>
</feature>
<feature type="domain" description="FecR N-terminal" evidence="3">
    <location>
        <begin position="30"/>
        <end position="69"/>
    </location>
</feature>
<dbReference type="InterPro" id="IPR032623">
    <property type="entry name" value="FecR_N"/>
</dbReference>
<evidence type="ECO:0000313" key="4">
    <source>
        <dbReference type="EMBL" id="MDR6213487.1"/>
    </source>
</evidence>
<dbReference type="Gene3D" id="2.60.120.1440">
    <property type="match status" value="1"/>
</dbReference>
<keyword evidence="5" id="KW-1185">Reference proteome</keyword>
<gene>
    <name evidence="4" type="ORF">QE399_001176</name>
</gene>
<dbReference type="PANTHER" id="PTHR30273">
    <property type="entry name" value="PERIPLASMIC SIGNAL SENSOR AND SIGMA FACTOR ACTIVATOR FECR-RELATED"/>
    <property type="match status" value="1"/>
</dbReference>
<evidence type="ECO:0000259" key="2">
    <source>
        <dbReference type="Pfam" id="PF04773"/>
    </source>
</evidence>
<evidence type="ECO:0000313" key="5">
    <source>
        <dbReference type="Proteomes" id="UP001267710"/>
    </source>
</evidence>